<dbReference type="AlphaFoldDB" id="A0A2H9TQX5"/>
<dbReference type="OrthoDB" id="364892at2759"/>
<dbReference type="SUPFAM" id="SSF50447">
    <property type="entry name" value="Translation proteins"/>
    <property type="match status" value="1"/>
</dbReference>
<evidence type="ECO:0000259" key="4">
    <source>
        <dbReference type="SMART" id="SM00889"/>
    </source>
</evidence>
<evidence type="ECO:0000313" key="6">
    <source>
        <dbReference type="Proteomes" id="UP000240830"/>
    </source>
</evidence>
<dbReference type="GO" id="GO:0030623">
    <property type="term" value="F:U5 snRNA binding"/>
    <property type="evidence" value="ECO:0007669"/>
    <property type="project" value="TreeGrafter"/>
</dbReference>
<keyword evidence="1" id="KW-0547">Nucleotide-binding</keyword>
<dbReference type="SUPFAM" id="SSF54980">
    <property type="entry name" value="EF-G C-terminal domain-like"/>
    <property type="match status" value="2"/>
</dbReference>
<dbReference type="InterPro" id="IPR009000">
    <property type="entry name" value="Transl_B-barrel_sf"/>
</dbReference>
<feature type="domain" description="Translation elongation factor EFG/EF2" evidence="4">
    <location>
        <begin position="184"/>
        <end position="309"/>
    </location>
</feature>
<dbReference type="Pfam" id="PF03764">
    <property type="entry name" value="EFG_IV"/>
    <property type="match status" value="1"/>
</dbReference>
<dbReference type="CDD" id="cd16264">
    <property type="entry name" value="snRNP_III"/>
    <property type="match status" value="1"/>
</dbReference>
<proteinExistence type="predicted"/>
<dbReference type="Pfam" id="PF00679">
    <property type="entry name" value="EFG_C"/>
    <property type="match status" value="1"/>
</dbReference>
<dbReference type="InterPro" id="IPR005517">
    <property type="entry name" value="Transl_elong_EFG/EF2_IV"/>
</dbReference>
<dbReference type="STRING" id="1246581.A0A2H9TQX5"/>
<gene>
    <name evidence="5" type="ORF">PSACC_00039</name>
</gene>
<dbReference type="SMART" id="SM00889">
    <property type="entry name" value="EFG_IV"/>
    <property type="match status" value="1"/>
</dbReference>
<dbReference type="SMART" id="SM00838">
    <property type="entry name" value="EFG_C"/>
    <property type="match status" value="1"/>
</dbReference>
<evidence type="ECO:0000256" key="1">
    <source>
        <dbReference type="ARBA" id="ARBA00022741"/>
    </source>
</evidence>
<dbReference type="PANTHER" id="PTHR42908">
    <property type="entry name" value="TRANSLATION ELONGATION FACTOR-RELATED"/>
    <property type="match status" value="1"/>
</dbReference>
<dbReference type="Proteomes" id="UP000240830">
    <property type="component" value="Unassembled WGS sequence"/>
</dbReference>
<dbReference type="CDD" id="cd04098">
    <property type="entry name" value="eEF2_C_snRNP"/>
    <property type="match status" value="1"/>
</dbReference>
<dbReference type="GO" id="GO:0000398">
    <property type="term" value="P:mRNA splicing, via spliceosome"/>
    <property type="evidence" value="ECO:0007669"/>
    <property type="project" value="TreeGrafter"/>
</dbReference>
<dbReference type="FunFam" id="3.30.70.240:FF:000004">
    <property type="entry name" value="116 kDa U5 small nuclear ribonucleoprotein"/>
    <property type="match status" value="1"/>
</dbReference>
<name>A0A2H9TQX5_9FUNG</name>
<dbReference type="Gene3D" id="3.30.70.240">
    <property type="match status" value="1"/>
</dbReference>
<accession>A0A2H9TQX5</accession>
<dbReference type="GO" id="GO:0005829">
    <property type="term" value="C:cytosol"/>
    <property type="evidence" value="ECO:0007669"/>
    <property type="project" value="TreeGrafter"/>
</dbReference>
<keyword evidence="6" id="KW-1185">Reference proteome</keyword>
<organism evidence="5 6">
    <name type="scientific">Paramicrosporidium saccamoebae</name>
    <dbReference type="NCBI Taxonomy" id="1246581"/>
    <lineage>
        <taxon>Eukaryota</taxon>
        <taxon>Fungi</taxon>
        <taxon>Fungi incertae sedis</taxon>
        <taxon>Cryptomycota</taxon>
        <taxon>Cryptomycota incertae sedis</taxon>
        <taxon>Paramicrosporidium</taxon>
    </lineage>
</organism>
<dbReference type="InterPro" id="IPR000640">
    <property type="entry name" value="EFG_V-like"/>
</dbReference>
<dbReference type="GO" id="GO:0046540">
    <property type="term" value="C:U4/U6 x U5 tri-snRNP complex"/>
    <property type="evidence" value="ECO:0007669"/>
    <property type="project" value="TreeGrafter"/>
</dbReference>
<dbReference type="InterPro" id="IPR035655">
    <property type="entry name" value="U5-116kDa_C"/>
</dbReference>
<dbReference type="PANTHER" id="PTHR42908:SF6">
    <property type="entry name" value="116 KDA U5 SMALL NUCLEAR RIBONUCLEOPROTEIN COMPONENT"/>
    <property type="match status" value="1"/>
</dbReference>
<feature type="non-terminal residue" evidence="5">
    <location>
        <position position="1"/>
    </location>
</feature>
<feature type="domain" description="Elongation factor EFG" evidence="3">
    <location>
        <begin position="311"/>
        <end position="400"/>
    </location>
</feature>
<dbReference type="InterPro" id="IPR035647">
    <property type="entry name" value="EFG_III/V"/>
</dbReference>
<dbReference type="GO" id="GO:0003924">
    <property type="term" value="F:GTPase activity"/>
    <property type="evidence" value="ECO:0007669"/>
    <property type="project" value="TreeGrafter"/>
</dbReference>
<dbReference type="GO" id="GO:0071007">
    <property type="term" value="C:U2-type catalytic step 2 spliceosome"/>
    <property type="evidence" value="ECO:0007669"/>
    <property type="project" value="TreeGrafter"/>
</dbReference>
<comment type="caution">
    <text evidence="5">The sequence shown here is derived from an EMBL/GenBank/DDBJ whole genome shotgun (WGS) entry which is preliminary data.</text>
</comment>
<keyword evidence="2" id="KW-0342">GTP-binding</keyword>
<reference evidence="5 6" key="1">
    <citation type="submission" date="2016-10" db="EMBL/GenBank/DDBJ databases">
        <title>The genome of Paramicrosporidium saccamoebae is the missing link in understanding Cryptomycota and Microsporidia evolution.</title>
        <authorList>
            <person name="Quandt C.A."/>
            <person name="Beaudet D."/>
            <person name="Corsaro D."/>
            <person name="Michel R."/>
            <person name="Corradi N."/>
            <person name="James T."/>
        </authorList>
    </citation>
    <scope>NUCLEOTIDE SEQUENCE [LARGE SCALE GENOMIC DNA]</scope>
    <source>
        <strain evidence="5 6">KSL3</strain>
    </source>
</reference>
<sequence length="460" mass="51118">DDSALEVVQKLAIGCGRYKISVDSVSAGCWALVSGVDGSIVKTATLVDPESPFQSVFRPLSMKNRPLFKVAIEPITPSELPKMLDGLRKISKTYPLLTTKVEDSGEHTVLGCGELYMDCALYDLRRLYSEVEIKVADPVAKFNETVVESSYLKCFAETPNERNRITMIAEPLEKGLADALEAGRLPSPKDGVEHAKELARILQDEFGWDILAARSVWAFGPDERLGPNILIDDTLPSEVDKEALKTVKDYLVQGFQWANREGPLCEEQVRGVKFKLIDAVIADEAAHRGAGQLIPTARRACYSALLTATPRLMEPVLFVEIQTQNDFVEAVYNVLAKRRGHVTHDAPKAGSPLYVIRAYLPLLDSFGFETDLRIHTHGMAFSQSRFDHWQIVPGDPLDRQIKLIPLEPSAAPQLARDCLLKTRRRKGLAEDVAISKFFDPQMLDELAREDAISGIKELSF</sequence>
<evidence type="ECO:0000313" key="5">
    <source>
        <dbReference type="EMBL" id="PJF20142.1"/>
    </source>
</evidence>
<dbReference type="Gene3D" id="3.30.230.10">
    <property type="match status" value="1"/>
</dbReference>
<dbReference type="Gene3D" id="3.30.70.870">
    <property type="entry name" value="Elongation Factor G (Translational Gtpase), domain 3"/>
    <property type="match status" value="1"/>
</dbReference>
<protein>
    <submittedName>
        <fullName evidence="5">Eftud2 protein</fullName>
    </submittedName>
</protein>
<dbReference type="InterPro" id="IPR014721">
    <property type="entry name" value="Ribsml_uS5_D2-typ_fold_subgr"/>
</dbReference>
<dbReference type="EMBL" id="MTSL01000004">
    <property type="protein sequence ID" value="PJF20142.1"/>
    <property type="molecule type" value="Genomic_DNA"/>
</dbReference>
<dbReference type="Gene3D" id="2.40.30.10">
    <property type="entry name" value="Translation factors"/>
    <property type="match status" value="1"/>
</dbReference>
<evidence type="ECO:0000256" key="2">
    <source>
        <dbReference type="ARBA" id="ARBA00023134"/>
    </source>
</evidence>
<dbReference type="FunFam" id="3.30.70.870:FF:000002">
    <property type="entry name" value="Translation elongation factor 2"/>
    <property type="match status" value="1"/>
</dbReference>
<dbReference type="FunFam" id="3.30.230.10:FF:000009">
    <property type="entry name" value="116 kDa U5 small nuclear ribonucleoprotein component"/>
    <property type="match status" value="1"/>
</dbReference>
<dbReference type="GO" id="GO:0005525">
    <property type="term" value="F:GTP binding"/>
    <property type="evidence" value="ECO:0007669"/>
    <property type="project" value="UniProtKB-KW"/>
</dbReference>
<dbReference type="InterPro" id="IPR020568">
    <property type="entry name" value="Ribosomal_Su5_D2-typ_SF"/>
</dbReference>
<dbReference type="CDD" id="cd01683">
    <property type="entry name" value="EF2_IV_snRNP"/>
    <property type="match status" value="1"/>
</dbReference>
<dbReference type="SUPFAM" id="SSF54211">
    <property type="entry name" value="Ribosomal protein S5 domain 2-like"/>
    <property type="match status" value="1"/>
</dbReference>
<evidence type="ECO:0000259" key="3">
    <source>
        <dbReference type="SMART" id="SM00838"/>
    </source>
</evidence>